<feature type="transmembrane region" description="Helical" evidence="13">
    <location>
        <begin position="327"/>
        <end position="347"/>
    </location>
</feature>
<keyword evidence="5" id="KW-1003">Cell membrane</keyword>
<dbReference type="InterPro" id="IPR003148">
    <property type="entry name" value="RCK_N"/>
</dbReference>
<evidence type="ECO:0000256" key="3">
    <source>
        <dbReference type="ARBA" id="ARBA00022448"/>
    </source>
</evidence>
<dbReference type="InterPro" id="IPR006037">
    <property type="entry name" value="RCK_C"/>
</dbReference>
<keyword evidence="17" id="KW-1185">Reference proteome</keyword>
<evidence type="ECO:0000256" key="6">
    <source>
        <dbReference type="ARBA" id="ARBA00022538"/>
    </source>
</evidence>
<keyword evidence="9 13" id="KW-1133">Transmembrane helix</keyword>
<feature type="transmembrane region" description="Helical" evidence="13">
    <location>
        <begin position="110"/>
        <end position="131"/>
    </location>
</feature>
<dbReference type="PANTHER" id="PTHR32507">
    <property type="entry name" value="NA(+)/H(+) ANTIPORTER 1"/>
    <property type="match status" value="1"/>
</dbReference>
<evidence type="ECO:0000259" key="15">
    <source>
        <dbReference type="PROSITE" id="PS51202"/>
    </source>
</evidence>
<evidence type="ECO:0000256" key="12">
    <source>
        <dbReference type="ARBA" id="ARBA00023136"/>
    </source>
</evidence>
<evidence type="ECO:0000256" key="10">
    <source>
        <dbReference type="ARBA" id="ARBA00023027"/>
    </source>
</evidence>
<reference evidence="16 17" key="1">
    <citation type="submission" date="2018-11" db="EMBL/GenBank/DDBJ databases">
        <title>Taxonoimc description of Halomarina strain SPP-AMP-1.</title>
        <authorList>
            <person name="Pal Y."/>
            <person name="Srinivasana K."/>
            <person name="Verma A."/>
            <person name="Kumar P."/>
        </authorList>
    </citation>
    <scope>NUCLEOTIDE SEQUENCE [LARGE SCALE GENOMIC DNA]</scope>
    <source>
        <strain evidence="16 17">SPP-AMP-1</strain>
    </source>
</reference>
<evidence type="ECO:0000256" key="7">
    <source>
        <dbReference type="ARBA" id="ARBA00022692"/>
    </source>
</evidence>
<comment type="subcellular location">
    <subcellularLocation>
        <location evidence="2">Cell membrane</location>
        <topology evidence="2">Multi-pass membrane protein</topology>
    </subcellularLocation>
</comment>
<dbReference type="SUPFAM" id="SSF51735">
    <property type="entry name" value="NAD(P)-binding Rossmann-fold domains"/>
    <property type="match status" value="1"/>
</dbReference>
<keyword evidence="7 13" id="KW-0812">Transmembrane</keyword>
<dbReference type="PRINTS" id="PR00335">
    <property type="entry name" value="KUPTAKETRKA"/>
</dbReference>
<dbReference type="OrthoDB" id="11709at2157"/>
<keyword evidence="4" id="KW-0050">Antiport</keyword>
<evidence type="ECO:0000256" key="5">
    <source>
        <dbReference type="ARBA" id="ARBA00022475"/>
    </source>
</evidence>
<sequence length="677" mass="72361">MVLSRQRYQTILDTISFKDDSAIDIPSNTSFLNDTIWIEDERCGEHQDKVRETAVSELSQLVVLIISLGVIAQILSDRFRVPSVLFLIIMGILVGPEGLGLVSLDLFGTGPLNTIVGLSVALIMFEAAFHLKVEKFQEAPRTTFRLVTIGGVIALVGTAVSVRVFLQARWEVAFLIGALLVATGPTVITPILQTVRLHDRVAAALETEGVTNDVTASILAVVVFHFIITPEADIRHVIGSFIMRLGAGLLVGLVVAGIVWYLLEHTQIPSDDTPQAARLLALAGALVAYTSANAVPGASEAGIAAAVTVGIVLGNANLSYEDGIEAFNGDLSLLVLSFVFITLGALIDFDSLLATGFGGIGVVLAIALVIRPLIVGLSTYGTQMPSKERVWMAAVAPRGIIPASIATLFALQLQELGQDDAATLLTGTVFLVILLTVLFEGGLARHLAEYLDVIPMRAIIVGGGRVGRTLAERLEDRGENVVIVEQDPDVIETVRQMGFTAQEGDATDLETLREAGAEHAKIMAAATGDDDVNLLVAQLAQTSFDVETVIARANNRSNVNAFEELGVRTISSTLSVAWAMDNAIERPALTDWMNELERSGDVQEIEITSDAMAGTKIGSLGDDFPNGCIIGLVSRGEESHVPTPDFELEHGDHITIIGRQEAVREAIELFDPGRLRT</sequence>
<dbReference type="InterPro" id="IPR036721">
    <property type="entry name" value="RCK_C_sf"/>
</dbReference>
<accession>A0A3P3RCR6</accession>
<dbReference type="Gene3D" id="3.30.70.1450">
    <property type="entry name" value="Regulator of K+ conductance, C-terminal domain"/>
    <property type="match status" value="1"/>
</dbReference>
<dbReference type="Pfam" id="PF02080">
    <property type="entry name" value="TrkA_C"/>
    <property type="match status" value="1"/>
</dbReference>
<feature type="transmembrane region" description="Helical" evidence="13">
    <location>
        <begin position="353"/>
        <end position="378"/>
    </location>
</feature>
<evidence type="ECO:0000259" key="14">
    <source>
        <dbReference type="PROSITE" id="PS51201"/>
    </source>
</evidence>
<evidence type="ECO:0000256" key="9">
    <source>
        <dbReference type="ARBA" id="ARBA00022989"/>
    </source>
</evidence>
<dbReference type="Pfam" id="PF02254">
    <property type="entry name" value="TrkA_N"/>
    <property type="match status" value="1"/>
</dbReference>
<feature type="transmembrane region" description="Helical" evidence="13">
    <location>
        <begin position="301"/>
        <end position="320"/>
    </location>
</feature>
<feature type="transmembrane region" description="Helical" evidence="13">
    <location>
        <begin position="143"/>
        <end position="166"/>
    </location>
</feature>
<feature type="transmembrane region" description="Helical" evidence="13">
    <location>
        <begin position="390"/>
        <end position="409"/>
    </location>
</feature>
<dbReference type="Pfam" id="PF00999">
    <property type="entry name" value="Na_H_Exchanger"/>
    <property type="match status" value="1"/>
</dbReference>
<dbReference type="Gene3D" id="1.20.1530.20">
    <property type="match status" value="1"/>
</dbReference>
<dbReference type="AlphaFoldDB" id="A0A3P3RCR6"/>
<dbReference type="GO" id="GO:0015297">
    <property type="term" value="F:antiporter activity"/>
    <property type="evidence" value="ECO:0007669"/>
    <property type="project" value="UniProtKB-KW"/>
</dbReference>
<dbReference type="PANTHER" id="PTHR32507:SF0">
    <property type="entry name" value="NA(+)_H(+) ANTIPORTER 2-RELATED"/>
    <property type="match status" value="1"/>
</dbReference>
<evidence type="ECO:0000256" key="4">
    <source>
        <dbReference type="ARBA" id="ARBA00022449"/>
    </source>
</evidence>
<feature type="transmembrane region" description="Helical" evidence="13">
    <location>
        <begin position="58"/>
        <end position="76"/>
    </location>
</feature>
<evidence type="ECO:0000313" key="17">
    <source>
        <dbReference type="Proteomes" id="UP000282322"/>
    </source>
</evidence>
<dbReference type="PROSITE" id="PS51202">
    <property type="entry name" value="RCK_C"/>
    <property type="match status" value="1"/>
</dbReference>
<feature type="transmembrane region" description="Helical" evidence="13">
    <location>
        <begin position="83"/>
        <end position="104"/>
    </location>
</feature>
<feature type="transmembrane region" description="Helical" evidence="13">
    <location>
        <begin position="172"/>
        <end position="192"/>
    </location>
</feature>
<dbReference type="Gene3D" id="3.40.50.720">
    <property type="entry name" value="NAD(P)-binding Rossmann-like Domain"/>
    <property type="match status" value="1"/>
</dbReference>
<dbReference type="InterPro" id="IPR006036">
    <property type="entry name" value="K_uptake_TrkA"/>
</dbReference>
<keyword evidence="8" id="KW-0630">Potassium</keyword>
<feature type="transmembrane region" description="Helical" evidence="13">
    <location>
        <begin position="213"/>
        <end position="229"/>
    </location>
</feature>
<evidence type="ECO:0000256" key="2">
    <source>
        <dbReference type="ARBA" id="ARBA00004651"/>
    </source>
</evidence>
<comment type="caution">
    <text evidence="16">The sequence shown here is derived from an EMBL/GenBank/DDBJ whole genome shotgun (WGS) entry which is preliminary data.</text>
</comment>
<keyword evidence="12 13" id="KW-0472">Membrane</keyword>
<evidence type="ECO:0000256" key="11">
    <source>
        <dbReference type="ARBA" id="ARBA00023065"/>
    </source>
</evidence>
<evidence type="ECO:0000256" key="8">
    <source>
        <dbReference type="ARBA" id="ARBA00022958"/>
    </source>
</evidence>
<keyword evidence="11" id="KW-0406">Ion transport</keyword>
<dbReference type="Proteomes" id="UP000282322">
    <property type="component" value="Unassembled WGS sequence"/>
</dbReference>
<gene>
    <name evidence="16" type="ORF">EIK79_07745</name>
</gene>
<keyword evidence="3" id="KW-0813">Transport</keyword>
<dbReference type="PROSITE" id="PS51201">
    <property type="entry name" value="RCK_N"/>
    <property type="match status" value="1"/>
</dbReference>
<keyword evidence="6" id="KW-0633">Potassium transport</keyword>
<name>A0A3P3RCR6_9EURY</name>
<dbReference type="GO" id="GO:1902600">
    <property type="term" value="P:proton transmembrane transport"/>
    <property type="evidence" value="ECO:0007669"/>
    <property type="project" value="InterPro"/>
</dbReference>
<evidence type="ECO:0000256" key="1">
    <source>
        <dbReference type="ARBA" id="ARBA00003660"/>
    </source>
</evidence>
<keyword evidence="10" id="KW-0520">NAD</keyword>
<dbReference type="EMBL" id="RRCH01000015">
    <property type="protein sequence ID" value="RRJ31282.1"/>
    <property type="molecule type" value="Genomic_DNA"/>
</dbReference>
<organism evidence="16 17">
    <name type="scientific">Halocatena pleomorpha</name>
    <dbReference type="NCBI Taxonomy" id="1785090"/>
    <lineage>
        <taxon>Archaea</taxon>
        <taxon>Methanobacteriati</taxon>
        <taxon>Methanobacteriota</taxon>
        <taxon>Stenosarchaea group</taxon>
        <taxon>Halobacteria</taxon>
        <taxon>Halobacteriales</taxon>
        <taxon>Natronomonadaceae</taxon>
        <taxon>Halocatena</taxon>
    </lineage>
</organism>
<feature type="domain" description="RCK N-terminal" evidence="14">
    <location>
        <begin position="455"/>
        <end position="572"/>
    </location>
</feature>
<feature type="transmembrane region" description="Helical" evidence="13">
    <location>
        <begin position="241"/>
        <end position="263"/>
    </location>
</feature>
<dbReference type="InterPro" id="IPR038770">
    <property type="entry name" value="Na+/solute_symporter_sf"/>
</dbReference>
<feature type="domain" description="RCK C-terminal" evidence="15">
    <location>
        <begin position="590"/>
        <end position="672"/>
    </location>
</feature>
<dbReference type="GO" id="GO:0015079">
    <property type="term" value="F:potassium ion transmembrane transporter activity"/>
    <property type="evidence" value="ECO:0007669"/>
    <property type="project" value="InterPro"/>
</dbReference>
<proteinExistence type="predicted"/>
<evidence type="ECO:0000313" key="16">
    <source>
        <dbReference type="EMBL" id="RRJ31282.1"/>
    </source>
</evidence>
<feature type="transmembrane region" description="Helical" evidence="13">
    <location>
        <begin position="421"/>
        <end position="439"/>
    </location>
</feature>
<dbReference type="GO" id="GO:0005886">
    <property type="term" value="C:plasma membrane"/>
    <property type="evidence" value="ECO:0007669"/>
    <property type="project" value="UniProtKB-SubCell"/>
</dbReference>
<protein>
    <submittedName>
        <fullName evidence="16">Potassium transporter</fullName>
    </submittedName>
</protein>
<dbReference type="InterPro" id="IPR036291">
    <property type="entry name" value="NAD(P)-bd_dom_sf"/>
</dbReference>
<dbReference type="SUPFAM" id="SSF116726">
    <property type="entry name" value="TrkA C-terminal domain-like"/>
    <property type="match status" value="1"/>
</dbReference>
<dbReference type="InterPro" id="IPR006153">
    <property type="entry name" value="Cation/H_exchanger_TM"/>
</dbReference>
<comment type="function">
    <text evidence="1">Part of a potassium transport system.</text>
</comment>
<evidence type="ECO:0000256" key="13">
    <source>
        <dbReference type="SAM" id="Phobius"/>
    </source>
</evidence>